<dbReference type="RefSeq" id="WP_248646853.1">
    <property type="nucleotide sequence ID" value="NZ_CP096574.1"/>
</dbReference>
<feature type="region of interest" description="Disordered" evidence="1">
    <location>
        <begin position="342"/>
        <end position="455"/>
    </location>
</feature>
<dbReference type="EMBL" id="CP096574">
    <property type="protein sequence ID" value="UPU36398.1"/>
    <property type="molecule type" value="Genomic_DNA"/>
</dbReference>
<accession>A0ABY4LIS0</accession>
<feature type="region of interest" description="Disordered" evidence="1">
    <location>
        <begin position="633"/>
        <end position="666"/>
    </location>
</feature>
<feature type="region of interest" description="Disordered" evidence="1">
    <location>
        <begin position="33"/>
        <end position="171"/>
    </location>
</feature>
<keyword evidence="3" id="KW-0282">Flagellum</keyword>
<dbReference type="Gene3D" id="3.30.750.140">
    <property type="match status" value="1"/>
</dbReference>
<feature type="region of interest" description="Disordered" evidence="1">
    <location>
        <begin position="496"/>
        <end position="517"/>
    </location>
</feature>
<gene>
    <name evidence="3" type="ORF">M1B72_01450</name>
</gene>
<proteinExistence type="predicted"/>
<dbReference type="PANTHER" id="PTHR37533">
    <property type="entry name" value="FLAGELLAR HOOK-LENGTH CONTROL PROTEIN"/>
    <property type="match status" value="1"/>
</dbReference>
<evidence type="ECO:0000313" key="4">
    <source>
        <dbReference type="Proteomes" id="UP000831485"/>
    </source>
</evidence>
<dbReference type="Proteomes" id="UP000831485">
    <property type="component" value="Chromosome"/>
</dbReference>
<feature type="compositionally biased region" description="Polar residues" evidence="1">
    <location>
        <begin position="500"/>
        <end position="517"/>
    </location>
</feature>
<evidence type="ECO:0000256" key="1">
    <source>
        <dbReference type="SAM" id="MobiDB-lite"/>
    </source>
</evidence>
<protein>
    <submittedName>
        <fullName evidence="3">Flagellar hook-length control protein FliK</fullName>
    </submittedName>
</protein>
<feature type="compositionally biased region" description="Low complexity" evidence="1">
    <location>
        <begin position="418"/>
        <end position="442"/>
    </location>
</feature>
<dbReference type="CDD" id="cd17470">
    <property type="entry name" value="T3SS_Flik_C"/>
    <property type="match status" value="1"/>
</dbReference>
<dbReference type="PANTHER" id="PTHR37533:SF2">
    <property type="entry name" value="FLAGELLAR HOOK-LENGTH CONTROL PROTEIN"/>
    <property type="match status" value="1"/>
</dbReference>
<dbReference type="Pfam" id="PF02120">
    <property type="entry name" value="Flg_hook"/>
    <property type="match status" value="1"/>
</dbReference>
<dbReference type="InterPro" id="IPR021136">
    <property type="entry name" value="Flagellar_hook_control-like_C"/>
</dbReference>
<keyword evidence="3" id="KW-0966">Cell projection</keyword>
<name>A0ABY4LIS0_9BACT</name>
<evidence type="ECO:0000313" key="3">
    <source>
        <dbReference type="EMBL" id="UPU36398.1"/>
    </source>
</evidence>
<keyword evidence="4" id="KW-1185">Reference proteome</keyword>
<dbReference type="InterPro" id="IPR038610">
    <property type="entry name" value="FliK-like_C_sf"/>
</dbReference>
<evidence type="ECO:0000259" key="2">
    <source>
        <dbReference type="Pfam" id="PF02120"/>
    </source>
</evidence>
<organism evidence="3 4">
    <name type="scientific">Geomonas paludis</name>
    <dbReference type="NCBI Taxonomy" id="2740185"/>
    <lineage>
        <taxon>Bacteria</taxon>
        <taxon>Pseudomonadati</taxon>
        <taxon>Thermodesulfobacteriota</taxon>
        <taxon>Desulfuromonadia</taxon>
        <taxon>Geobacterales</taxon>
        <taxon>Geobacteraceae</taxon>
        <taxon>Geomonas</taxon>
    </lineage>
</organism>
<feature type="compositionally biased region" description="Low complexity" evidence="1">
    <location>
        <begin position="88"/>
        <end position="106"/>
    </location>
</feature>
<sequence length="688" mass="70379">MMVQNAAFIPDAIPAPAAQSGMANAAAAPGAGVFQQLLQGRQTPDKPAETPARPTPERPAKSSAHAQKADDKARPAQAQESHAQVGEKATPAAQASATAKAAVEAKQQARKADPDQDTAQAVQDPTAQAAGNVAQNAGTEPAPPATVAGEGATTATGTVPEAQPDPNPGLVVAMAVIEPKVAARSEDANAAAGTTALERLQALQQRMQPDAVAVTTPETAPVTEGAGKAQPELPQQAAQQQQQQQPTAGSAGSQVGQKVEQAQLSPAPGKVQVVPSTGATEGAQVETPQAQVAPAGGERQQAPVLPDAAKTAVAADQTVAATHLAAKETGAGRFVAMPVRSQAEPAAVTDAATAATAQEQAPAQQDQAVTQTTAAQQDATPQLQTPAPEAAAMANAESKGATVRDAKPEAATPQVKVQPEQKGEAAAAPQGQAGQVEQAAQPQRKDAHAETVTGKQVREAVQAQQVNVSKPSGEDVSGTKSATTATVNTVSELGAARDASGTQGEQGQSHQKGQENQNGQMLGVGLTAQGTPAEAVPGETRLSGAKGQLHESILSQVREGVVTHDGKGNGQMSIRLNPGELGELKIQLRMDNNRLNVEVQADNRMVKDLLMSNLDSLREALSGKNLTMEGFNVSTGGGGFNGPLNEERGNQRQQQPQRFARGAGYDGQDAPRVNYLTAEVNSLLDVRF</sequence>
<feature type="compositionally biased region" description="Low complexity" evidence="1">
    <location>
        <begin position="342"/>
        <end position="397"/>
    </location>
</feature>
<feature type="compositionally biased region" description="Polar residues" evidence="1">
    <location>
        <begin position="247"/>
        <end position="264"/>
    </location>
</feature>
<feature type="region of interest" description="Disordered" evidence="1">
    <location>
        <begin position="201"/>
        <end position="309"/>
    </location>
</feature>
<feature type="compositionally biased region" description="Low complexity" evidence="1">
    <location>
        <begin position="211"/>
        <end position="246"/>
    </location>
</feature>
<keyword evidence="3" id="KW-0969">Cilium</keyword>
<reference evidence="3" key="1">
    <citation type="submission" date="2022-04" db="EMBL/GenBank/DDBJ databases">
        <authorList>
            <person name="Liu G."/>
        </authorList>
    </citation>
    <scope>NUCLEOTIDE SEQUENCE</scope>
    <source>
        <strain evidence="3">RG22</strain>
    </source>
</reference>
<dbReference type="InterPro" id="IPR052563">
    <property type="entry name" value="FliK"/>
</dbReference>
<feature type="compositionally biased region" description="Low complexity" evidence="1">
    <location>
        <begin position="126"/>
        <end position="162"/>
    </location>
</feature>
<feature type="domain" description="Flagellar hook-length control protein-like C-terminal" evidence="2">
    <location>
        <begin position="560"/>
        <end position="639"/>
    </location>
</feature>